<name>A0A7D7MCI6_PLAMR</name>
<dbReference type="Gene3D" id="3.90.79.10">
    <property type="entry name" value="Nucleoside Triphosphate Pyrophosphohydrolase"/>
    <property type="match status" value="1"/>
</dbReference>
<evidence type="ECO:0000259" key="4">
    <source>
        <dbReference type="PROSITE" id="PS51462"/>
    </source>
</evidence>
<evidence type="ECO:0000256" key="2">
    <source>
        <dbReference type="ARBA" id="ARBA00022801"/>
    </source>
</evidence>
<dbReference type="RefSeq" id="WP_182093103.1">
    <property type="nucleotide sequence ID" value="NZ_CP059540.1"/>
</dbReference>
<sequence>MEYRDLNGCVCHLFFEKGRSQIESRHVLVIGKFEEKWLLTRHSVRGLEFPGGKAEPGESLEQAAKREVYEETGAIATELEWLAEYTVWTDKPFSKTVFMAAIDSMKSVKWLETEGPVLVPKLVDDENYSFLMRDAGMEAIIEKVKTVEKRRH</sequence>
<dbReference type="AlphaFoldDB" id="A0A7D7MCI6"/>
<accession>A0A7D7MCI6</accession>
<evidence type="ECO:0000256" key="3">
    <source>
        <dbReference type="RuleBase" id="RU003476"/>
    </source>
</evidence>
<dbReference type="PANTHER" id="PTHR43046">
    <property type="entry name" value="GDP-MANNOSE MANNOSYL HYDROLASE"/>
    <property type="match status" value="1"/>
</dbReference>
<dbReference type="InterPro" id="IPR020476">
    <property type="entry name" value="Nudix_hydrolase"/>
</dbReference>
<keyword evidence="2 3" id="KW-0378">Hydrolase</keyword>
<comment type="similarity">
    <text evidence="3">Belongs to the Nudix hydrolase family.</text>
</comment>
<evidence type="ECO:0000313" key="5">
    <source>
        <dbReference type="EMBL" id="QMT18552.1"/>
    </source>
</evidence>
<dbReference type="PROSITE" id="PS51462">
    <property type="entry name" value="NUDIX"/>
    <property type="match status" value="1"/>
</dbReference>
<reference evidence="5 6" key="1">
    <citation type="submission" date="2020-07" db="EMBL/GenBank/DDBJ databases">
        <title>Screening of a cold-adapted Planococcus bacterium producing protease in traditional shrimp paste and protease identification by genome sequencing.</title>
        <authorList>
            <person name="Gao R."/>
            <person name="Leng W."/>
            <person name="Chu Q."/>
            <person name="Wu X."/>
            <person name="Liu H."/>
            <person name="Li X."/>
        </authorList>
    </citation>
    <scope>NUCLEOTIDE SEQUENCE [LARGE SCALE GENOMIC DNA]</scope>
    <source>
        <strain evidence="5 6">XJ11</strain>
    </source>
</reference>
<dbReference type="PRINTS" id="PR00502">
    <property type="entry name" value="NUDIXFAMILY"/>
</dbReference>
<dbReference type="GO" id="GO:0016787">
    <property type="term" value="F:hydrolase activity"/>
    <property type="evidence" value="ECO:0007669"/>
    <property type="project" value="UniProtKB-KW"/>
</dbReference>
<evidence type="ECO:0000313" key="6">
    <source>
        <dbReference type="Proteomes" id="UP000514716"/>
    </source>
</evidence>
<dbReference type="PROSITE" id="PS00893">
    <property type="entry name" value="NUDIX_BOX"/>
    <property type="match status" value="1"/>
</dbReference>
<dbReference type="InterPro" id="IPR000086">
    <property type="entry name" value="NUDIX_hydrolase_dom"/>
</dbReference>
<organism evidence="5 6">
    <name type="scientific">Planococcus maritimus</name>
    <dbReference type="NCBI Taxonomy" id="192421"/>
    <lineage>
        <taxon>Bacteria</taxon>
        <taxon>Bacillati</taxon>
        <taxon>Bacillota</taxon>
        <taxon>Bacilli</taxon>
        <taxon>Bacillales</taxon>
        <taxon>Caryophanaceae</taxon>
        <taxon>Planococcus</taxon>
    </lineage>
</organism>
<evidence type="ECO:0000256" key="1">
    <source>
        <dbReference type="ARBA" id="ARBA00001946"/>
    </source>
</evidence>
<protein>
    <submittedName>
        <fullName evidence="5">NUDIX domain-containing protein</fullName>
    </submittedName>
</protein>
<gene>
    <name evidence="5" type="ORF">H1Q58_06190</name>
</gene>
<keyword evidence="6" id="KW-1185">Reference proteome</keyword>
<dbReference type="EMBL" id="CP059540">
    <property type="protein sequence ID" value="QMT18552.1"/>
    <property type="molecule type" value="Genomic_DNA"/>
</dbReference>
<comment type="cofactor">
    <cofactor evidence="1">
        <name>Mg(2+)</name>
        <dbReference type="ChEBI" id="CHEBI:18420"/>
    </cofactor>
</comment>
<dbReference type="KEGG" id="pdec:H1Q58_06190"/>
<feature type="domain" description="Nudix hydrolase" evidence="4">
    <location>
        <begin position="20"/>
        <end position="136"/>
    </location>
</feature>
<dbReference type="InterPro" id="IPR020084">
    <property type="entry name" value="NUDIX_hydrolase_CS"/>
</dbReference>
<dbReference type="SUPFAM" id="SSF55811">
    <property type="entry name" value="Nudix"/>
    <property type="match status" value="1"/>
</dbReference>
<proteinExistence type="inferred from homology"/>
<dbReference type="PANTHER" id="PTHR43046:SF14">
    <property type="entry name" value="MUTT_NUDIX FAMILY PROTEIN"/>
    <property type="match status" value="1"/>
</dbReference>
<dbReference type="Proteomes" id="UP000514716">
    <property type="component" value="Chromosome"/>
</dbReference>
<dbReference type="InterPro" id="IPR015797">
    <property type="entry name" value="NUDIX_hydrolase-like_dom_sf"/>
</dbReference>
<dbReference type="Pfam" id="PF00293">
    <property type="entry name" value="NUDIX"/>
    <property type="match status" value="1"/>
</dbReference>